<dbReference type="EMBL" id="GADI01004251">
    <property type="protein sequence ID" value="JAA69557.1"/>
    <property type="molecule type" value="mRNA"/>
</dbReference>
<proteinExistence type="evidence at transcript level"/>
<evidence type="ECO:0000256" key="1">
    <source>
        <dbReference type="SAM" id="MobiDB-lite"/>
    </source>
</evidence>
<dbReference type="AlphaFoldDB" id="A0A0K8REG6"/>
<protein>
    <submittedName>
        <fullName evidence="2">Uncharacterized protein</fullName>
    </submittedName>
</protein>
<evidence type="ECO:0000313" key="2">
    <source>
        <dbReference type="EMBL" id="JAA69557.1"/>
    </source>
</evidence>
<name>A0A0K8REG6_IXORI</name>
<sequence length="80" mass="8980">MYWGPLEESSNLHLETRKTRSGTPHATVTKTWQVLGVPENENARACLSNVWPPARAPCLPSCFRSARVPEVHEALIPCQR</sequence>
<feature type="region of interest" description="Disordered" evidence="1">
    <location>
        <begin position="1"/>
        <end position="24"/>
    </location>
</feature>
<organism evidence="2">
    <name type="scientific">Ixodes ricinus</name>
    <name type="common">Common tick</name>
    <name type="synonym">Acarus ricinus</name>
    <dbReference type="NCBI Taxonomy" id="34613"/>
    <lineage>
        <taxon>Eukaryota</taxon>
        <taxon>Metazoa</taxon>
        <taxon>Ecdysozoa</taxon>
        <taxon>Arthropoda</taxon>
        <taxon>Chelicerata</taxon>
        <taxon>Arachnida</taxon>
        <taxon>Acari</taxon>
        <taxon>Parasitiformes</taxon>
        <taxon>Ixodida</taxon>
        <taxon>Ixodoidea</taxon>
        <taxon>Ixodidae</taxon>
        <taxon>Ixodinae</taxon>
        <taxon>Ixodes</taxon>
    </lineage>
</organism>
<reference evidence="2" key="1">
    <citation type="submission" date="2012-12" db="EMBL/GenBank/DDBJ databases">
        <title>Identification and characterization of a phenylalanine ammonia-lyase gene family in Isatis indigotica Fort.</title>
        <authorList>
            <person name="Liu Q."/>
            <person name="Chen J."/>
            <person name="Zhou X."/>
            <person name="Di P."/>
            <person name="Xiao Y."/>
            <person name="Xuan H."/>
            <person name="Zhang L."/>
            <person name="Chen W."/>
        </authorList>
    </citation>
    <scope>NUCLEOTIDE SEQUENCE</scope>
    <source>
        <tissue evidence="2">Salivary gland</tissue>
    </source>
</reference>
<accession>A0A0K8REG6</accession>